<comment type="caution">
    <text evidence="1">The sequence shown here is derived from an EMBL/GenBank/DDBJ whole genome shotgun (WGS) entry which is preliminary data.</text>
</comment>
<name>A0A0C2N024_THEKT</name>
<keyword evidence="2" id="KW-1185">Reference proteome</keyword>
<dbReference type="AlphaFoldDB" id="A0A0C2N024"/>
<evidence type="ECO:0000313" key="2">
    <source>
        <dbReference type="Proteomes" id="UP000031668"/>
    </source>
</evidence>
<dbReference type="Proteomes" id="UP000031668">
    <property type="component" value="Unassembled WGS sequence"/>
</dbReference>
<gene>
    <name evidence="1" type="ORF">RF11_13868</name>
</gene>
<reference evidence="1 2" key="1">
    <citation type="journal article" date="2014" name="Genome Biol. Evol.">
        <title>The genome of the myxosporean Thelohanellus kitauei shows adaptations to nutrient acquisition within its fish host.</title>
        <authorList>
            <person name="Yang Y."/>
            <person name="Xiong J."/>
            <person name="Zhou Z."/>
            <person name="Huo F."/>
            <person name="Miao W."/>
            <person name="Ran C."/>
            <person name="Liu Y."/>
            <person name="Zhang J."/>
            <person name="Feng J."/>
            <person name="Wang M."/>
            <person name="Wang M."/>
            <person name="Wang L."/>
            <person name="Yao B."/>
        </authorList>
    </citation>
    <scope>NUCLEOTIDE SEQUENCE [LARGE SCALE GENOMIC DNA]</scope>
    <source>
        <strain evidence="1">Wuqing</strain>
    </source>
</reference>
<dbReference type="EMBL" id="JWZT01003269">
    <property type="protein sequence ID" value="KII67232.1"/>
    <property type="molecule type" value="Genomic_DNA"/>
</dbReference>
<organism evidence="1 2">
    <name type="scientific">Thelohanellus kitauei</name>
    <name type="common">Myxosporean</name>
    <dbReference type="NCBI Taxonomy" id="669202"/>
    <lineage>
        <taxon>Eukaryota</taxon>
        <taxon>Metazoa</taxon>
        <taxon>Cnidaria</taxon>
        <taxon>Myxozoa</taxon>
        <taxon>Myxosporea</taxon>
        <taxon>Bivalvulida</taxon>
        <taxon>Platysporina</taxon>
        <taxon>Myxobolidae</taxon>
        <taxon>Thelohanellus</taxon>
    </lineage>
</organism>
<dbReference type="OrthoDB" id="424490at2759"/>
<accession>A0A0C2N024</accession>
<proteinExistence type="predicted"/>
<sequence length="102" mass="11536">MVPTFYDILAILQEDEKAILYLLEKNIFMLFLADGIKPKQLCLITSHSPSTITSIMRYLRKMVGASLDFEDYTIGGQNIKVEIDDSKLGKNKYHRGHLVSGA</sequence>
<protein>
    <submittedName>
        <fullName evidence="1">Uncharacterized protein</fullName>
    </submittedName>
</protein>
<evidence type="ECO:0000313" key="1">
    <source>
        <dbReference type="EMBL" id="KII67232.1"/>
    </source>
</evidence>